<feature type="compositionally biased region" description="Low complexity" evidence="1">
    <location>
        <begin position="152"/>
        <end position="181"/>
    </location>
</feature>
<dbReference type="GO" id="GO:0000911">
    <property type="term" value="P:cytokinesis by cell plate formation"/>
    <property type="evidence" value="ECO:0007669"/>
    <property type="project" value="InterPro"/>
</dbReference>
<sequence length="243" mass="25576">MARIPLMSPLRLHHARSGSAGAANNMKKAQTKAAAQALAQVMSHQTADDDDNEGVYLSYDYQLSGIGSIGPAGGRRMQPRVSKIASNVEMLMTKLIDEDDDYSSSSSSLCYHQLSGISAGDLVGEHLSAGGKSMPSQSPKVVRTGRPEQPPSTHSSTGSRSSLSVNTVEQPPSAQISSAAPPSHPTNSVEQPISSHWGSMNLSDTGNQQSASALQDEFTEDLWSSGKWALEPTVASLSGRARG</sequence>
<organism evidence="2 3">
    <name type="scientific">Populus tomentosa</name>
    <name type="common">Chinese white poplar</name>
    <dbReference type="NCBI Taxonomy" id="118781"/>
    <lineage>
        <taxon>Eukaryota</taxon>
        <taxon>Viridiplantae</taxon>
        <taxon>Streptophyta</taxon>
        <taxon>Embryophyta</taxon>
        <taxon>Tracheophyta</taxon>
        <taxon>Spermatophyta</taxon>
        <taxon>Magnoliopsida</taxon>
        <taxon>eudicotyledons</taxon>
        <taxon>Gunneridae</taxon>
        <taxon>Pentapetalae</taxon>
        <taxon>rosids</taxon>
        <taxon>fabids</taxon>
        <taxon>Malpighiales</taxon>
        <taxon>Salicaceae</taxon>
        <taxon>Saliceae</taxon>
        <taxon>Populus</taxon>
    </lineage>
</organism>
<feature type="region of interest" description="Disordered" evidence="1">
    <location>
        <begin position="125"/>
        <end position="243"/>
    </location>
</feature>
<name>A0A8X8CDU5_POPTO</name>
<gene>
    <name evidence="2" type="ORF">POTOM_045075</name>
</gene>
<dbReference type="InterPro" id="IPR040321">
    <property type="entry name" value="SCD2-like"/>
</dbReference>
<evidence type="ECO:0000313" key="2">
    <source>
        <dbReference type="EMBL" id="KAG6750577.1"/>
    </source>
</evidence>
<accession>A0A8X8CDU5</accession>
<dbReference type="AlphaFoldDB" id="A0A8X8CDU5"/>
<proteinExistence type="predicted"/>
<dbReference type="EMBL" id="JAAWWB010000026">
    <property type="protein sequence ID" value="KAG6750577.1"/>
    <property type="molecule type" value="Genomic_DNA"/>
</dbReference>
<keyword evidence="3" id="KW-1185">Reference proteome</keyword>
<feature type="compositionally biased region" description="Polar residues" evidence="1">
    <location>
        <begin position="185"/>
        <end position="213"/>
    </location>
</feature>
<dbReference type="PANTHER" id="PTHR31762:SF10">
    <property type="entry name" value="FAS-BINDING FACTOR-LIKE PROTEIN"/>
    <property type="match status" value="1"/>
</dbReference>
<dbReference type="PANTHER" id="PTHR31762">
    <property type="entry name" value="FAS-BINDING FACTOR-LIKE PROTEIN"/>
    <property type="match status" value="1"/>
</dbReference>
<evidence type="ECO:0000256" key="1">
    <source>
        <dbReference type="SAM" id="MobiDB-lite"/>
    </source>
</evidence>
<comment type="caution">
    <text evidence="2">The sequence shown here is derived from an EMBL/GenBank/DDBJ whole genome shotgun (WGS) entry which is preliminary data.</text>
</comment>
<dbReference type="Proteomes" id="UP000886885">
    <property type="component" value="Chromosome 13D"/>
</dbReference>
<protein>
    <submittedName>
        <fullName evidence="2">Uncharacterized protein</fullName>
    </submittedName>
</protein>
<reference evidence="2" key="1">
    <citation type="journal article" date="2020" name="bioRxiv">
        <title>Hybrid origin of Populus tomentosa Carr. identified through genome sequencing and phylogenomic analysis.</title>
        <authorList>
            <person name="An X."/>
            <person name="Gao K."/>
            <person name="Chen Z."/>
            <person name="Li J."/>
            <person name="Yang X."/>
            <person name="Yang X."/>
            <person name="Zhou J."/>
            <person name="Guo T."/>
            <person name="Zhao T."/>
            <person name="Huang S."/>
            <person name="Miao D."/>
            <person name="Khan W.U."/>
            <person name="Rao P."/>
            <person name="Ye M."/>
            <person name="Lei B."/>
            <person name="Liao W."/>
            <person name="Wang J."/>
            <person name="Ji L."/>
            <person name="Li Y."/>
            <person name="Guo B."/>
            <person name="Mustafa N.S."/>
            <person name="Li S."/>
            <person name="Yun Q."/>
            <person name="Keller S.R."/>
            <person name="Mao J."/>
            <person name="Zhang R."/>
            <person name="Strauss S.H."/>
        </authorList>
    </citation>
    <scope>NUCLEOTIDE SEQUENCE</scope>
    <source>
        <strain evidence="2">GM15</strain>
        <tissue evidence="2">Leaf</tissue>
    </source>
</reference>
<evidence type="ECO:0000313" key="3">
    <source>
        <dbReference type="Proteomes" id="UP000886885"/>
    </source>
</evidence>